<dbReference type="FunFam" id="3.50.30.20:FF:000001">
    <property type="entry name" value="Carbamoyl-phosphate synthase small chain"/>
    <property type="match status" value="1"/>
</dbReference>
<dbReference type="InterPro" id="IPR029062">
    <property type="entry name" value="Class_I_gatase-like"/>
</dbReference>
<proteinExistence type="inferred from homology"/>
<comment type="pathway">
    <text evidence="2">Amino-acid biosynthesis; L-arginine biosynthesis; carbamoyl phosphate from bicarbonate: step 1/1.</text>
</comment>
<dbReference type="PANTHER" id="PTHR43418">
    <property type="entry name" value="MULTIFUNCTIONAL TRYPTOPHAN BIOSYNTHESIS PROTEIN-RELATED"/>
    <property type="match status" value="1"/>
</dbReference>
<dbReference type="InterPro" id="IPR006274">
    <property type="entry name" value="CarbamoylP_synth_ssu"/>
</dbReference>
<comment type="catalytic activity">
    <reaction evidence="12">
        <text>L-glutamine + H2O = L-glutamate + NH4(+)</text>
        <dbReference type="Rhea" id="RHEA:15889"/>
        <dbReference type="ChEBI" id="CHEBI:15377"/>
        <dbReference type="ChEBI" id="CHEBI:28938"/>
        <dbReference type="ChEBI" id="CHEBI:29985"/>
        <dbReference type="ChEBI" id="CHEBI:58359"/>
    </reaction>
</comment>
<dbReference type="NCBIfam" id="NF009475">
    <property type="entry name" value="PRK12838.1"/>
    <property type="match status" value="1"/>
</dbReference>
<evidence type="ECO:0000256" key="6">
    <source>
        <dbReference type="ARBA" id="ARBA00022741"/>
    </source>
</evidence>
<dbReference type="SMART" id="SM01097">
    <property type="entry name" value="CPSase_sm_chain"/>
    <property type="match status" value="1"/>
</dbReference>
<feature type="domain" description="Carbamoyl-phosphate synthase small subunit N-terminal" evidence="13">
    <location>
        <begin position="1"/>
        <end position="127"/>
    </location>
</feature>
<dbReference type="Gene3D" id="3.50.30.20">
    <property type="entry name" value="Carbamoyl-phosphate synthase small subunit, N-terminal domain"/>
    <property type="match status" value="1"/>
</dbReference>
<evidence type="ECO:0000256" key="3">
    <source>
        <dbReference type="ARBA" id="ARBA00007800"/>
    </source>
</evidence>
<dbReference type="InterPro" id="IPR035686">
    <property type="entry name" value="CPSase_GATase1"/>
</dbReference>
<dbReference type="GO" id="GO:0004088">
    <property type="term" value="F:carbamoyl-phosphate synthase (glutamine-hydrolyzing) activity"/>
    <property type="evidence" value="ECO:0007669"/>
    <property type="project" value="UniProtKB-EC"/>
</dbReference>
<evidence type="ECO:0000256" key="2">
    <source>
        <dbReference type="ARBA" id="ARBA00005077"/>
    </source>
</evidence>
<dbReference type="PRINTS" id="PR00096">
    <property type="entry name" value="GATASE"/>
</dbReference>
<dbReference type="HAMAP" id="MF_01209">
    <property type="entry name" value="CPSase_S_chain"/>
    <property type="match status" value="1"/>
</dbReference>
<dbReference type="PRINTS" id="PR00097">
    <property type="entry name" value="ANTSNTHASEII"/>
</dbReference>
<dbReference type="EC" id="6.3.5.5" evidence="4"/>
<evidence type="ECO:0000256" key="7">
    <source>
        <dbReference type="ARBA" id="ARBA00022840"/>
    </source>
</evidence>
<keyword evidence="9" id="KW-0665">Pyrimidine biosynthesis</keyword>
<dbReference type="GO" id="GO:0006221">
    <property type="term" value="P:pyrimidine nucleotide biosynthetic process"/>
    <property type="evidence" value="ECO:0007669"/>
    <property type="project" value="UniProtKB-KW"/>
</dbReference>
<evidence type="ECO:0000256" key="9">
    <source>
        <dbReference type="ARBA" id="ARBA00022975"/>
    </source>
</evidence>
<dbReference type="PRINTS" id="PR00099">
    <property type="entry name" value="CPSGATASE"/>
</dbReference>
<reference evidence="14" key="1">
    <citation type="submission" date="2018-05" db="EMBL/GenBank/DDBJ databases">
        <authorList>
            <person name="Lanie J.A."/>
            <person name="Ng W.-L."/>
            <person name="Kazmierczak K.M."/>
            <person name="Andrzejewski T.M."/>
            <person name="Davidsen T.M."/>
            <person name="Wayne K.J."/>
            <person name="Tettelin H."/>
            <person name="Glass J.I."/>
            <person name="Rusch D."/>
            <person name="Podicherti R."/>
            <person name="Tsui H.-C.T."/>
            <person name="Winkler M.E."/>
        </authorList>
    </citation>
    <scope>NUCLEOTIDE SEQUENCE</scope>
</reference>
<dbReference type="AlphaFoldDB" id="A0A382BCU2"/>
<evidence type="ECO:0000259" key="13">
    <source>
        <dbReference type="SMART" id="SM01097"/>
    </source>
</evidence>
<dbReference type="SUPFAM" id="SSF52021">
    <property type="entry name" value="Carbamoyl phosphate synthetase, small subunit N-terminal domain"/>
    <property type="match status" value="1"/>
</dbReference>
<dbReference type="EMBL" id="UINC01029012">
    <property type="protein sequence ID" value="SVB11027.1"/>
    <property type="molecule type" value="Genomic_DNA"/>
</dbReference>
<dbReference type="Pfam" id="PF00988">
    <property type="entry name" value="CPSase_sm_chain"/>
    <property type="match status" value="1"/>
</dbReference>
<dbReference type="PANTHER" id="PTHR43418:SF7">
    <property type="entry name" value="CARBAMOYL-PHOSPHATE SYNTHASE SMALL CHAIN"/>
    <property type="match status" value="1"/>
</dbReference>
<dbReference type="GO" id="GO:0005524">
    <property type="term" value="F:ATP binding"/>
    <property type="evidence" value="ECO:0007669"/>
    <property type="project" value="UniProtKB-KW"/>
</dbReference>
<comment type="similarity">
    <text evidence="3">Belongs to the CarA family.</text>
</comment>
<evidence type="ECO:0000256" key="12">
    <source>
        <dbReference type="ARBA" id="ARBA00049285"/>
    </source>
</evidence>
<keyword evidence="7" id="KW-0067">ATP-binding</keyword>
<dbReference type="GO" id="GO:0006207">
    <property type="term" value="P:'de novo' pyrimidine nucleobase biosynthetic process"/>
    <property type="evidence" value="ECO:0007669"/>
    <property type="project" value="InterPro"/>
</dbReference>
<dbReference type="PROSITE" id="PS51273">
    <property type="entry name" value="GATASE_TYPE_1"/>
    <property type="match status" value="1"/>
</dbReference>
<protein>
    <recommendedName>
        <fullName evidence="4">carbamoyl-phosphate synthase (glutamine-hydrolyzing)</fullName>
        <ecNumber evidence="4">6.3.5.5</ecNumber>
    </recommendedName>
    <alternativeName>
        <fullName evidence="10">Arginine-specific carbamoyl phosphate synthetase, glutamine chain</fullName>
    </alternativeName>
</protein>
<keyword evidence="5" id="KW-0436">Ligase</keyword>
<evidence type="ECO:0000256" key="11">
    <source>
        <dbReference type="ARBA" id="ARBA00048816"/>
    </source>
</evidence>
<evidence type="ECO:0000256" key="4">
    <source>
        <dbReference type="ARBA" id="ARBA00012738"/>
    </source>
</evidence>
<sequence length="362" mass="40902">MILSDKTYYPGYIFGYGNLVFGEVVFNTSMTGYQEILTDPSYKGQIVVQTYPLIGNYGINDETNESDEIQVSGYVVRKNENFPSHISSKRTLDQFLKQYEIMGISEIDTRAVVRKIRSKGVMNGLIVRGNDPSKGIEYLKSIPNYDSLDLAKGISNRKDLNKKYGKNLNINQKYKVAVIDCGVKENILKLLYKRGCQIRVFSPDFTVDDLKNFSPNGILISPGPGDPKNMDYLVEKVKLILNNYPIFGICLGHQIIARAFDSDTYKLKFGHRGGNQPVKDIANDRVYITAQNHGYAVSSEIINPNIEITHINLNDNTVSGIKHKKLPIMGIQYHSEASPGPQDNEYLFDEFINMMSVKRKNI</sequence>
<dbReference type="GO" id="GO:0006541">
    <property type="term" value="P:glutamine metabolic process"/>
    <property type="evidence" value="ECO:0007669"/>
    <property type="project" value="InterPro"/>
</dbReference>
<dbReference type="InterPro" id="IPR036480">
    <property type="entry name" value="CarbP_synth_ssu_N_sf"/>
</dbReference>
<dbReference type="InterPro" id="IPR002474">
    <property type="entry name" value="CarbamoylP_synth_ssu_N"/>
</dbReference>
<dbReference type="InterPro" id="IPR017926">
    <property type="entry name" value="GATASE"/>
</dbReference>
<name>A0A382BCU2_9ZZZZ</name>
<evidence type="ECO:0000256" key="10">
    <source>
        <dbReference type="ARBA" id="ARBA00044340"/>
    </source>
</evidence>
<evidence type="ECO:0000256" key="5">
    <source>
        <dbReference type="ARBA" id="ARBA00022598"/>
    </source>
</evidence>
<dbReference type="InterPro" id="IPR050472">
    <property type="entry name" value="Anth_synth/Amidotransfase"/>
</dbReference>
<comment type="catalytic activity">
    <reaction evidence="11">
        <text>hydrogencarbonate + L-glutamine + 2 ATP + H2O = carbamoyl phosphate + L-glutamate + 2 ADP + phosphate + 2 H(+)</text>
        <dbReference type="Rhea" id="RHEA:18633"/>
        <dbReference type="ChEBI" id="CHEBI:15377"/>
        <dbReference type="ChEBI" id="CHEBI:15378"/>
        <dbReference type="ChEBI" id="CHEBI:17544"/>
        <dbReference type="ChEBI" id="CHEBI:29985"/>
        <dbReference type="ChEBI" id="CHEBI:30616"/>
        <dbReference type="ChEBI" id="CHEBI:43474"/>
        <dbReference type="ChEBI" id="CHEBI:58228"/>
        <dbReference type="ChEBI" id="CHEBI:58359"/>
        <dbReference type="ChEBI" id="CHEBI:456216"/>
        <dbReference type="EC" id="6.3.5.5"/>
    </reaction>
</comment>
<evidence type="ECO:0000256" key="8">
    <source>
        <dbReference type="ARBA" id="ARBA00022962"/>
    </source>
</evidence>
<dbReference type="Pfam" id="PF00117">
    <property type="entry name" value="GATase"/>
    <property type="match status" value="1"/>
</dbReference>
<keyword evidence="6" id="KW-0547">Nucleotide-binding</keyword>
<dbReference type="CDD" id="cd01744">
    <property type="entry name" value="GATase1_CPSase"/>
    <property type="match status" value="1"/>
</dbReference>
<evidence type="ECO:0000313" key="14">
    <source>
        <dbReference type="EMBL" id="SVB11027.1"/>
    </source>
</evidence>
<gene>
    <name evidence="14" type="ORF">METZ01_LOCUS163881</name>
</gene>
<accession>A0A382BCU2</accession>
<dbReference type="Gene3D" id="3.40.50.880">
    <property type="match status" value="1"/>
</dbReference>
<comment type="pathway">
    <text evidence="1">Pyrimidine metabolism; UMP biosynthesis via de novo pathway; (S)-dihydroorotate from bicarbonate: step 1/3.</text>
</comment>
<dbReference type="NCBIfam" id="TIGR01368">
    <property type="entry name" value="CPSaseIIsmall"/>
    <property type="match status" value="1"/>
</dbReference>
<organism evidence="14">
    <name type="scientific">marine metagenome</name>
    <dbReference type="NCBI Taxonomy" id="408172"/>
    <lineage>
        <taxon>unclassified sequences</taxon>
        <taxon>metagenomes</taxon>
        <taxon>ecological metagenomes</taxon>
    </lineage>
</organism>
<dbReference type="SUPFAM" id="SSF52317">
    <property type="entry name" value="Class I glutamine amidotransferase-like"/>
    <property type="match status" value="1"/>
</dbReference>
<keyword evidence="8" id="KW-0315">Glutamine amidotransferase</keyword>
<evidence type="ECO:0000256" key="1">
    <source>
        <dbReference type="ARBA" id="ARBA00004812"/>
    </source>
</evidence>